<dbReference type="EMBL" id="QOVM01000004">
    <property type="protein sequence ID" value="RXG22173.1"/>
    <property type="molecule type" value="Genomic_DNA"/>
</dbReference>
<organism evidence="2 3">
    <name type="scientific">Leeuwenhoekiella aequorea</name>
    <dbReference type="NCBI Taxonomy" id="283736"/>
    <lineage>
        <taxon>Bacteria</taxon>
        <taxon>Pseudomonadati</taxon>
        <taxon>Bacteroidota</taxon>
        <taxon>Flavobacteriia</taxon>
        <taxon>Flavobacteriales</taxon>
        <taxon>Flavobacteriaceae</taxon>
        <taxon>Leeuwenhoekiella</taxon>
    </lineage>
</organism>
<keyword evidence="1" id="KW-0472">Membrane</keyword>
<keyword evidence="3" id="KW-1185">Reference proteome</keyword>
<dbReference type="Proteomes" id="UP000289238">
    <property type="component" value="Unassembled WGS sequence"/>
</dbReference>
<feature type="transmembrane region" description="Helical" evidence="1">
    <location>
        <begin position="85"/>
        <end position="105"/>
    </location>
</feature>
<accession>A0A4Q0P6A5</accession>
<dbReference type="AlphaFoldDB" id="A0A4Q0P6A5"/>
<feature type="transmembrane region" description="Helical" evidence="1">
    <location>
        <begin position="34"/>
        <end position="51"/>
    </location>
</feature>
<feature type="transmembrane region" description="Helical" evidence="1">
    <location>
        <begin position="58"/>
        <end position="79"/>
    </location>
</feature>
<comment type="caution">
    <text evidence="2">The sequence shown here is derived from an EMBL/GenBank/DDBJ whole genome shotgun (WGS) entry which is preliminary data.</text>
</comment>
<evidence type="ECO:0000313" key="2">
    <source>
        <dbReference type="EMBL" id="RXG22173.1"/>
    </source>
</evidence>
<proteinExistence type="predicted"/>
<protein>
    <submittedName>
        <fullName evidence="2">Ceramidase</fullName>
    </submittedName>
</protein>
<feature type="transmembrane region" description="Helical" evidence="1">
    <location>
        <begin position="202"/>
        <end position="220"/>
    </location>
</feature>
<feature type="transmembrane region" description="Helical" evidence="1">
    <location>
        <begin position="117"/>
        <end position="133"/>
    </location>
</feature>
<keyword evidence="1" id="KW-0812">Transmembrane</keyword>
<keyword evidence="1" id="KW-1133">Transmembrane helix</keyword>
<dbReference type="OrthoDB" id="946254at2"/>
<name>A0A4Q0P6A5_9FLAO</name>
<sequence>MLLALLHELFPNDTGPIYKETIAGRFPVEPFNTYSNLIFLFIVIYFGIRIYKEPKNQWFLMITIPFIFIGYIGGTLYHGLRNSEAWLLIDWVPIRGLSFAAILYFVFKWKDTWRKRLIFITAIGIAFVGLRYLPVNENLEHNLGYLISALTILIPIIGYLAKTKWRNARPAIIAFIIFGVAVTFRVLDTRLDFEIFWMGTHWLWHLFGGTAVFFILLYIFRDNKAQAAYIS</sequence>
<dbReference type="RefSeq" id="WP_128758064.1">
    <property type="nucleotide sequence ID" value="NZ_QOVM01000004.1"/>
</dbReference>
<gene>
    <name evidence="2" type="ORF">DSM00_2238</name>
</gene>
<evidence type="ECO:0000256" key="1">
    <source>
        <dbReference type="SAM" id="Phobius"/>
    </source>
</evidence>
<reference evidence="2 3" key="1">
    <citation type="submission" date="2018-07" db="EMBL/GenBank/DDBJ databases">
        <title>Leeuwenhoekiella genomics.</title>
        <authorList>
            <person name="Tahon G."/>
            <person name="Willems A."/>
        </authorList>
    </citation>
    <scope>NUCLEOTIDE SEQUENCE [LARGE SCALE GENOMIC DNA]</scope>
    <source>
        <strain evidence="2 3">LMG 22550</strain>
    </source>
</reference>
<evidence type="ECO:0000313" key="3">
    <source>
        <dbReference type="Proteomes" id="UP000289238"/>
    </source>
</evidence>
<feature type="transmembrane region" description="Helical" evidence="1">
    <location>
        <begin position="145"/>
        <end position="161"/>
    </location>
</feature>
<feature type="transmembrane region" description="Helical" evidence="1">
    <location>
        <begin position="168"/>
        <end position="187"/>
    </location>
</feature>